<sequence length="125" mass="13888">MTILGIGTYFADFFTENIKPKHGVILFKDSGQYVYMLLGGHETKKLKGVNGRYIAVALFRENIFIGFEEGYIKEDGIQVESTGNYGNGMDVGGYISFILIALSYAGDKSHPLVETNTKEDIYLLS</sequence>
<dbReference type="RefSeq" id="WP_009127800.1">
    <property type="nucleotide sequence ID" value="NZ_JH992940.1"/>
</dbReference>
<comment type="caution">
    <text evidence="1">The sequence shown here is derived from an EMBL/GenBank/DDBJ whole genome shotgun (WGS) entry which is preliminary data.</text>
</comment>
<dbReference type="EMBL" id="ADLF01000002">
    <property type="protein sequence ID" value="EKU92085.1"/>
    <property type="molecule type" value="Genomic_DNA"/>
</dbReference>
<protein>
    <submittedName>
        <fullName evidence="1">Uncharacterized protein</fullName>
    </submittedName>
</protein>
<dbReference type="OrthoDB" id="9871627at2"/>
<keyword evidence="2" id="KW-1185">Reference proteome</keyword>
<evidence type="ECO:0000313" key="1">
    <source>
        <dbReference type="EMBL" id="EKU92085.1"/>
    </source>
</evidence>
<dbReference type="HOGENOM" id="CLU_1988184_0_0_10"/>
<name>K9ESA7_9BACE</name>
<dbReference type="PATRIC" id="fig|742727.4.peg.537"/>
<reference evidence="1 2" key="1">
    <citation type="submission" date="2012-09" db="EMBL/GenBank/DDBJ databases">
        <title>The Genome Sequence of Bacteroides oleiciplenus YIT 12058.</title>
        <authorList>
            <consortium name="The Broad Institute Genome Sequencing Platform"/>
            <person name="Earl A."/>
            <person name="Ward D."/>
            <person name="Feldgarden M."/>
            <person name="Gevers D."/>
            <person name="Morotomi M."/>
            <person name="Walker B."/>
            <person name="Young S.K."/>
            <person name="Zeng Q."/>
            <person name="Gargeya S."/>
            <person name="Fitzgerald M."/>
            <person name="Haas B."/>
            <person name="Abouelleil A."/>
            <person name="Alvarado L."/>
            <person name="Arachchi H.M."/>
            <person name="Berlin A.M."/>
            <person name="Chapman S.B."/>
            <person name="Goldberg J."/>
            <person name="Griggs A."/>
            <person name="Gujja S."/>
            <person name="Hansen M."/>
            <person name="Howarth C."/>
            <person name="Imamovic A."/>
            <person name="Larimer J."/>
            <person name="McCowen C."/>
            <person name="Montmayeur A."/>
            <person name="Murphy C."/>
            <person name="Neiman D."/>
            <person name="Pearson M."/>
            <person name="Priest M."/>
            <person name="Roberts A."/>
            <person name="Saif S."/>
            <person name="Shea T."/>
            <person name="Sisk P."/>
            <person name="Sykes S."/>
            <person name="Wortman J."/>
            <person name="Nusbaum C."/>
            <person name="Birren B."/>
        </authorList>
    </citation>
    <scope>NUCLEOTIDE SEQUENCE [LARGE SCALE GENOMIC DNA]</scope>
    <source>
        <strain evidence="1 2">YIT 12058</strain>
    </source>
</reference>
<dbReference type="Proteomes" id="UP000009872">
    <property type="component" value="Unassembled WGS sequence"/>
</dbReference>
<gene>
    <name evidence="1" type="ORF">HMPREF9447_00535</name>
</gene>
<organism evidence="1 2">
    <name type="scientific">Bacteroides oleiciplenus YIT 12058</name>
    <dbReference type="NCBI Taxonomy" id="742727"/>
    <lineage>
        <taxon>Bacteria</taxon>
        <taxon>Pseudomonadati</taxon>
        <taxon>Bacteroidota</taxon>
        <taxon>Bacteroidia</taxon>
        <taxon>Bacteroidales</taxon>
        <taxon>Bacteroidaceae</taxon>
        <taxon>Bacteroides</taxon>
    </lineage>
</organism>
<accession>K9ESA7</accession>
<proteinExistence type="predicted"/>
<dbReference type="AlphaFoldDB" id="K9ESA7"/>
<evidence type="ECO:0000313" key="2">
    <source>
        <dbReference type="Proteomes" id="UP000009872"/>
    </source>
</evidence>